<sequence length="226" mass="23268">MKKTIFAAVAATAMVVGTAASAATLNFVGSGGTDNSQVLSNFDISGVPGLADGTEIAVINGADKNSSNGLFVDGEGEISVTYTYLGSEAGFDNYGAIIGNSPTRTFQNYSDGFASESNVDDVAFGTQLAGAIDLIFQTARDNGPDDQIANQGGASPASENFAIGYFMVNPNYYVLMFDDLTGSNTDRDFDDLVIGVQVSAVPLPASSLLLLAGVGGLAAMKRRKKA</sequence>
<keyword evidence="2" id="KW-0732">Signal</keyword>
<accession>A0A1M5SYM7</accession>
<dbReference type="Pfam" id="PF07589">
    <property type="entry name" value="PEP-CTERM"/>
    <property type="match status" value="1"/>
</dbReference>
<protein>
    <submittedName>
        <fullName evidence="4">VPLPA-CTERM protein sorting domain-containing protein</fullName>
    </submittedName>
</protein>
<feature type="domain" description="Ice-binding protein C-terminal" evidence="3">
    <location>
        <begin position="200"/>
        <end position="224"/>
    </location>
</feature>
<keyword evidence="5" id="KW-1185">Reference proteome</keyword>
<organism evidence="4 5">
    <name type="scientific">Cognatiyoonia sediminum</name>
    <dbReference type="NCBI Taxonomy" id="1508389"/>
    <lineage>
        <taxon>Bacteria</taxon>
        <taxon>Pseudomonadati</taxon>
        <taxon>Pseudomonadota</taxon>
        <taxon>Alphaproteobacteria</taxon>
        <taxon>Rhodobacterales</taxon>
        <taxon>Paracoccaceae</taxon>
        <taxon>Cognatiyoonia</taxon>
    </lineage>
</organism>
<evidence type="ECO:0000259" key="3">
    <source>
        <dbReference type="Pfam" id="PF07589"/>
    </source>
</evidence>
<keyword evidence="1" id="KW-0812">Transmembrane</keyword>
<dbReference type="EMBL" id="FQXB01000007">
    <property type="protein sequence ID" value="SHH43562.1"/>
    <property type="molecule type" value="Genomic_DNA"/>
</dbReference>
<keyword evidence="1" id="KW-0472">Membrane</keyword>
<evidence type="ECO:0000313" key="5">
    <source>
        <dbReference type="Proteomes" id="UP000184074"/>
    </source>
</evidence>
<evidence type="ECO:0000256" key="1">
    <source>
        <dbReference type="SAM" id="Phobius"/>
    </source>
</evidence>
<dbReference type="OrthoDB" id="7859532at2"/>
<reference evidence="4 5" key="1">
    <citation type="submission" date="2016-11" db="EMBL/GenBank/DDBJ databases">
        <authorList>
            <person name="Jaros S."/>
            <person name="Januszkiewicz K."/>
            <person name="Wedrychowicz H."/>
        </authorList>
    </citation>
    <scope>NUCLEOTIDE SEQUENCE [LARGE SCALE GENOMIC DNA]</scope>
    <source>
        <strain evidence="4 5">DSM 28715</strain>
    </source>
</reference>
<feature type="transmembrane region" description="Helical" evidence="1">
    <location>
        <begin position="201"/>
        <end position="220"/>
    </location>
</feature>
<dbReference type="InterPro" id="IPR013424">
    <property type="entry name" value="Ice-binding_C"/>
</dbReference>
<dbReference type="STRING" id="1508389.SAMN05444003_3194"/>
<dbReference type="Proteomes" id="UP000184074">
    <property type="component" value="Unassembled WGS sequence"/>
</dbReference>
<feature type="signal peptide" evidence="2">
    <location>
        <begin position="1"/>
        <end position="22"/>
    </location>
</feature>
<dbReference type="RefSeq" id="WP_072902791.1">
    <property type="nucleotide sequence ID" value="NZ_FQXB01000007.1"/>
</dbReference>
<name>A0A1M5SYM7_9RHOB</name>
<keyword evidence="1" id="KW-1133">Transmembrane helix</keyword>
<proteinExistence type="predicted"/>
<dbReference type="NCBIfam" id="TIGR03370">
    <property type="entry name" value="VPLPA-CTERM"/>
    <property type="match status" value="1"/>
</dbReference>
<dbReference type="AlphaFoldDB" id="A0A1M5SYM7"/>
<feature type="chain" id="PRO_5013359405" evidence="2">
    <location>
        <begin position="23"/>
        <end position="226"/>
    </location>
</feature>
<gene>
    <name evidence="4" type="ORF">SAMN05444003_3194</name>
</gene>
<evidence type="ECO:0000313" key="4">
    <source>
        <dbReference type="EMBL" id="SHH43562.1"/>
    </source>
</evidence>
<dbReference type="InterPro" id="IPR022472">
    <property type="entry name" value="VPLPA-CTERM"/>
</dbReference>
<evidence type="ECO:0000256" key="2">
    <source>
        <dbReference type="SAM" id="SignalP"/>
    </source>
</evidence>